<evidence type="ECO:0000256" key="1">
    <source>
        <dbReference type="SAM" id="MobiDB-lite"/>
    </source>
</evidence>
<keyword evidence="2" id="KW-1133">Transmembrane helix</keyword>
<feature type="region of interest" description="Disordered" evidence="1">
    <location>
        <begin position="1"/>
        <end position="45"/>
    </location>
</feature>
<feature type="compositionally biased region" description="Low complexity" evidence="1">
    <location>
        <begin position="119"/>
        <end position="140"/>
    </location>
</feature>
<proteinExistence type="predicted"/>
<organism evidence="3 4">
    <name type="scientific">Penicillium alfredii</name>
    <dbReference type="NCBI Taxonomy" id="1506179"/>
    <lineage>
        <taxon>Eukaryota</taxon>
        <taxon>Fungi</taxon>
        <taxon>Dikarya</taxon>
        <taxon>Ascomycota</taxon>
        <taxon>Pezizomycotina</taxon>
        <taxon>Eurotiomycetes</taxon>
        <taxon>Eurotiomycetidae</taxon>
        <taxon>Eurotiales</taxon>
        <taxon>Aspergillaceae</taxon>
        <taxon>Penicillium</taxon>
    </lineage>
</organism>
<protein>
    <recommendedName>
        <fullName evidence="5">Apple domain-containing protein</fullName>
    </recommendedName>
</protein>
<sequence length="262" mass="27857">MADSPGSHRSTAFTDSDGLTRGARGLPDDLHARSPEEPKYLVQPPPQQITVPEYVDKPQRRICGLVPSSFWLLLALIVVIIAAAIGGGVGGSLSVKHCNDNLSQCRSHADSLASDKKSSSTNCPSTTNTTSSSAPADPTTGCKPEDGSGAPSGSSDEYSTHVRSPNAPAKFKKYCGSNMSNRDQAAIITQSWENCMEACGVFNINNMPNQTCFAVAFVPSWTQPEYSLGNISAWANCFLKAENTSIQRLDSPNTVLAVLESD</sequence>
<feature type="transmembrane region" description="Helical" evidence="2">
    <location>
        <begin position="70"/>
        <end position="95"/>
    </location>
</feature>
<evidence type="ECO:0008006" key="5">
    <source>
        <dbReference type="Google" id="ProtNLM"/>
    </source>
</evidence>
<keyword evidence="2" id="KW-0472">Membrane</keyword>
<dbReference type="Proteomes" id="UP001141434">
    <property type="component" value="Unassembled WGS sequence"/>
</dbReference>
<reference evidence="3" key="2">
    <citation type="journal article" date="2023" name="IMA Fungus">
        <title>Comparative genomic study of the Penicillium genus elucidates a diverse pangenome and 15 lateral gene transfer events.</title>
        <authorList>
            <person name="Petersen C."/>
            <person name="Sorensen T."/>
            <person name="Nielsen M.R."/>
            <person name="Sondergaard T.E."/>
            <person name="Sorensen J.L."/>
            <person name="Fitzpatrick D.A."/>
            <person name="Frisvad J.C."/>
            <person name="Nielsen K.L."/>
        </authorList>
    </citation>
    <scope>NUCLEOTIDE SEQUENCE</scope>
    <source>
        <strain evidence="3">IBT 34128</strain>
    </source>
</reference>
<comment type="caution">
    <text evidence="3">The sequence shown here is derived from an EMBL/GenBank/DDBJ whole genome shotgun (WGS) entry which is preliminary data.</text>
</comment>
<accession>A0A9W9FST6</accession>
<gene>
    <name evidence="3" type="ORF">NUU61_003034</name>
</gene>
<dbReference type="EMBL" id="JAPMSZ010000004">
    <property type="protein sequence ID" value="KAJ5105687.1"/>
    <property type="molecule type" value="Genomic_DNA"/>
</dbReference>
<keyword evidence="2" id="KW-0812">Transmembrane</keyword>
<dbReference type="OrthoDB" id="5358884at2759"/>
<feature type="compositionally biased region" description="Basic and acidic residues" evidence="1">
    <location>
        <begin position="26"/>
        <end position="39"/>
    </location>
</feature>
<feature type="region of interest" description="Disordered" evidence="1">
    <location>
        <begin position="113"/>
        <end position="164"/>
    </location>
</feature>
<dbReference type="AlphaFoldDB" id="A0A9W9FST6"/>
<feature type="compositionally biased region" description="Polar residues" evidence="1">
    <location>
        <begin position="151"/>
        <end position="163"/>
    </location>
</feature>
<evidence type="ECO:0000256" key="2">
    <source>
        <dbReference type="SAM" id="Phobius"/>
    </source>
</evidence>
<dbReference type="GeneID" id="81392784"/>
<evidence type="ECO:0000313" key="3">
    <source>
        <dbReference type="EMBL" id="KAJ5105687.1"/>
    </source>
</evidence>
<keyword evidence="4" id="KW-1185">Reference proteome</keyword>
<dbReference type="RefSeq" id="XP_056514683.1">
    <property type="nucleotide sequence ID" value="XM_056653616.1"/>
</dbReference>
<name>A0A9W9FST6_9EURO</name>
<evidence type="ECO:0000313" key="4">
    <source>
        <dbReference type="Proteomes" id="UP001141434"/>
    </source>
</evidence>
<reference evidence="3" key="1">
    <citation type="submission" date="2022-11" db="EMBL/GenBank/DDBJ databases">
        <authorList>
            <person name="Petersen C."/>
        </authorList>
    </citation>
    <scope>NUCLEOTIDE SEQUENCE</scope>
    <source>
        <strain evidence="3">IBT 34128</strain>
    </source>
</reference>